<dbReference type="GO" id="GO:0004099">
    <property type="term" value="F:chitin deacetylase activity"/>
    <property type="evidence" value="ECO:0007669"/>
    <property type="project" value="UniProtKB-ARBA"/>
</dbReference>
<proteinExistence type="predicted"/>
<evidence type="ECO:0000313" key="5">
    <source>
        <dbReference type="EMBL" id="OBZ88675.1"/>
    </source>
</evidence>
<dbReference type="Gene3D" id="3.20.20.370">
    <property type="entry name" value="Glycoside hydrolase/deacetylase"/>
    <property type="match status" value="1"/>
</dbReference>
<dbReference type="InterPro" id="IPR050248">
    <property type="entry name" value="Polysacc_deacetylase_ArnD"/>
</dbReference>
<evidence type="ECO:0000256" key="3">
    <source>
        <dbReference type="SAM" id="SignalP"/>
    </source>
</evidence>
<dbReference type="Pfam" id="PF01522">
    <property type="entry name" value="Polysacc_deac_1"/>
    <property type="match status" value="1"/>
</dbReference>
<reference evidence="5 6" key="1">
    <citation type="submission" date="2016-03" db="EMBL/GenBank/DDBJ databases">
        <title>Choanephora cucurbitarum.</title>
        <authorList>
            <person name="Min B."/>
            <person name="Park H."/>
            <person name="Park J.-H."/>
            <person name="Shin H.-D."/>
            <person name="Choi I.-G."/>
        </authorList>
    </citation>
    <scope>NUCLEOTIDE SEQUENCE [LARGE SCALE GENOMIC DNA]</scope>
    <source>
        <strain evidence="5 6">KUS-F28377</strain>
    </source>
</reference>
<dbReference type="PANTHER" id="PTHR10587">
    <property type="entry name" value="GLYCOSYL TRANSFERASE-RELATED"/>
    <property type="match status" value="1"/>
</dbReference>
<dbReference type="InterPro" id="IPR011330">
    <property type="entry name" value="Glyco_hydro/deAcase_b/a-brl"/>
</dbReference>
<evidence type="ECO:0000313" key="6">
    <source>
        <dbReference type="Proteomes" id="UP000093000"/>
    </source>
</evidence>
<dbReference type="PROSITE" id="PS51677">
    <property type="entry name" value="NODB"/>
    <property type="match status" value="1"/>
</dbReference>
<evidence type="ECO:0000256" key="2">
    <source>
        <dbReference type="ARBA" id="ARBA00022801"/>
    </source>
</evidence>
<name>A0A1C7NI02_9FUNG</name>
<dbReference type="InterPro" id="IPR002509">
    <property type="entry name" value="NODB_dom"/>
</dbReference>
<organism evidence="5 6">
    <name type="scientific">Choanephora cucurbitarum</name>
    <dbReference type="NCBI Taxonomy" id="101091"/>
    <lineage>
        <taxon>Eukaryota</taxon>
        <taxon>Fungi</taxon>
        <taxon>Fungi incertae sedis</taxon>
        <taxon>Mucoromycota</taxon>
        <taxon>Mucoromycotina</taxon>
        <taxon>Mucoromycetes</taxon>
        <taxon>Mucorales</taxon>
        <taxon>Mucorineae</taxon>
        <taxon>Choanephoraceae</taxon>
        <taxon>Choanephoroideae</taxon>
        <taxon>Choanephora</taxon>
    </lineage>
</organism>
<dbReference type="GO" id="GO:0005975">
    <property type="term" value="P:carbohydrate metabolic process"/>
    <property type="evidence" value="ECO:0007669"/>
    <property type="project" value="InterPro"/>
</dbReference>
<keyword evidence="6" id="KW-1185">Reference proteome</keyword>
<sequence length="401" mass="42439">MFQKLFILATITLAAVNAHPGSHHIVNAAAEATVTSTFKFSETFPQAGVIPTPKPEWLELIKNVNITKAPVYKPAAGESPQPEVAGQDPYCDWTFTGCLGKDDLYQCPKGQWALTFDDGPSEFSPKLYDYLDKENIKVTFFMVGGQVVKFPDHTLRAYKAGHELAMHTWSHNYMTTLTNEQIVAELKWNELAIKEVTGVSPRYFRPPYGDIDNRVRDVAAALGFVPIIWNYDTNDWAAQSNPTGYKESWIDGNVTEWANKASTATVGGISLEHDLYSLTVDAALRIIPTLKKAYTLKPAGACNNVPVYKESNAVAGTNTTSALPVSSSAAVSSASSSVVAASSSVAAVASTNAAAATSSAAAAASSGVVANMDKSTSGALSLTGASTLALGAAALAALGLY</sequence>
<dbReference type="SUPFAM" id="SSF88713">
    <property type="entry name" value="Glycoside hydrolase/deacetylase"/>
    <property type="match status" value="1"/>
</dbReference>
<dbReference type="GO" id="GO:0009272">
    <property type="term" value="P:fungal-type cell wall biogenesis"/>
    <property type="evidence" value="ECO:0007669"/>
    <property type="project" value="UniProtKB-ARBA"/>
</dbReference>
<comment type="caution">
    <text evidence="5">The sequence shown here is derived from an EMBL/GenBank/DDBJ whole genome shotgun (WGS) entry which is preliminary data.</text>
</comment>
<gene>
    <name evidence="5" type="ORF">A0J61_03273</name>
</gene>
<keyword evidence="3" id="KW-0732">Signal</keyword>
<evidence type="ECO:0000259" key="4">
    <source>
        <dbReference type="PROSITE" id="PS51677"/>
    </source>
</evidence>
<dbReference type="Proteomes" id="UP000093000">
    <property type="component" value="Unassembled WGS sequence"/>
</dbReference>
<accession>A0A1C7NI02</accession>
<keyword evidence="2" id="KW-0378">Hydrolase</keyword>
<feature type="domain" description="NodB homology" evidence="4">
    <location>
        <begin position="110"/>
        <end position="299"/>
    </location>
</feature>
<feature type="chain" id="PRO_5008889706" evidence="3">
    <location>
        <begin position="19"/>
        <end position="401"/>
    </location>
</feature>
<evidence type="ECO:0000256" key="1">
    <source>
        <dbReference type="ARBA" id="ARBA00022723"/>
    </source>
</evidence>
<dbReference type="OrthoDB" id="407355at2759"/>
<dbReference type="GO" id="GO:0016020">
    <property type="term" value="C:membrane"/>
    <property type="evidence" value="ECO:0007669"/>
    <property type="project" value="TreeGrafter"/>
</dbReference>
<keyword evidence="1" id="KW-0479">Metal-binding</keyword>
<dbReference type="AlphaFoldDB" id="A0A1C7NI02"/>
<feature type="signal peptide" evidence="3">
    <location>
        <begin position="1"/>
        <end position="18"/>
    </location>
</feature>
<dbReference type="PANTHER" id="PTHR10587:SF133">
    <property type="entry name" value="CHITIN DEACETYLASE 1-RELATED"/>
    <property type="match status" value="1"/>
</dbReference>
<protein>
    <submittedName>
        <fullName evidence="5">Chitin deacetylase</fullName>
    </submittedName>
</protein>
<dbReference type="InParanoid" id="A0A1C7NI02"/>
<dbReference type="GO" id="GO:0046872">
    <property type="term" value="F:metal ion binding"/>
    <property type="evidence" value="ECO:0007669"/>
    <property type="project" value="UniProtKB-KW"/>
</dbReference>
<dbReference type="STRING" id="101091.A0A1C7NI02"/>
<dbReference type="EMBL" id="LUGH01000138">
    <property type="protein sequence ID" value="OBZ88675.1"/>
    <property type="molecule type" value="Genomic_DNA"/>
</dbReference>